<dbReference type="EMBL" id="CM044701">
    <property type="protein sequence ID" value="KAI5681841.1"/>
    <property type="molecule type" value="Genomic_DNA"/>
</dbReference>
<evidence type="ECO:0000313" key="1">
    <source>
        <dbReference type="EMBL" id="KAI5681841.1"/>
    </source>
</evidence>
<evidence type="ECO:0000313" key="2">
    <source>
        <dbReference type="Proteomes" id="UP001060085"/>
    </source>
</evidence>
<comment type="caution">
    <text evidence="1">The sequence shown here is derived from an EMBL/GenBank/DDBJ whole genome shotgun (WGS) entry which is preliminary data.</text>
</comment>
<dbReference type="Proteomes" id="UP001060085">
    <property type="component" value="Linkage Group LG01"/>
</dbReference>
<protein>
    <submittedName>
        <fullName evidence="1">Uncharacterized protein</fullName>
    </submittedName>
</protein>
<organism evidence="1 2">
    <name type="scientific">Catharanthus roseus</name>
    <name type="common">Madagascar periwinkle</name>
    <name type="synonym">Vinca rosea</name>
    <dbReference type="NCBI Taxonomy" id="4058"/>
    <lineage>
        <taxon>Eukaryota</taxon>
        <taxon>Viridiplantae</taxon>
        <taxon>Streptophyta</taxon>
        <taxon>Embryophyta</taxon>
        <taxon>Tracheophyta</taxon>
        <taxon>Spermatophyta</taxon>
        <taxon>Magnoliopsida</taxon>
        <taxon>eudicotyledons</taxon>
        <taxon>Gunneridae</taxon>
        <taxon>Pentapetalae</taxon>
        <taxon>asterids</taxon>
        <taxon>lamiids</taxon>
        <taxon>Gentianales</taxon>
        <taxon>Apocynaceae</taxon>
        <taxon>Rauvolfioideae</taxon>
        <taxon>Vinceae</taxon>
        <taxon>Catharanthinae</taxon>
        <taxon>Catharanthus</taxon>
    </lineage>
</organism>
<name>A0ACC0CA93_CATRO</name>
<proteinExistence type="predicted"/>
<gene>
    <name evidence="1" type="ORF">M9H77_03069</name>
</gene>
<accession>A0ACC0CA93</accession>
<keyword evidence="2" id="KW-1185">Reference proteome</keyword>
<sequence length="169" mass="19344">MSSIPFEGDKRDEMKEDCCDIISPLNSLSSEENSIPICGLLNYNLWNRPNHGMKVKGEGIGKELSINYEDTSISLSSNLFLLCHEFSFKELKSNYRIEESIVAMNRMSPSFKELKLGQMTRSKRKKVQLQEDNDVIACIIEALKNKEGEFEGHGKHSKLFTKYSIDKEQ</sequence>
<reference evidence="2" key="1">
    <citation type="journal article" date="2023" name="Nat. Plants">
        <title>Single-cell RNA sequencing provides a high-resolution roadmap for understanding the multicellular compartmentation of specialized metabolism.</title>
        <authorList>
            <person name="Sun S."/>
            <person name="Shen X."/>
            <person name="Li Y."/>
            <person name="Li Y."/>
            <person name="Wang S."/>
            <person name="Li R."/>
            <person name="Zhang H."/>
            <person name="Shen G."/>
            <person name="Guo B."/>
            <person name="Wei J."/>
            <person name="Xu J."/>
            <person name="St-Pierre B."/>
            <person name="Chen S."/>
            <person name="Sun C."/>
        </authorList>
    </citation>
    <scope>NUCLEOTIDE SEQUENCE [LARGE SCALE GENOMIC DNA]</scope>
</reference>